<reference evidence="1 2" key="1">
    <citation type="journal article" date="2019" name="Int. J. Syst. Evol. Microbiol.">
        <title>The Global Catalogue of Microorganisms (GCM) 10K type strain sequencing project: providing services to taxonomists for standard genome sequencing and annotation.</title>
        <authorList>
            <consortium name="The Broad Institute Genomics Platform"/>
            <consortium name="The Broad Institute Genome Sequencing Center for Infectious Disease"/>
            <person name="Wu L."/>
            <person name="Ma J."/>
        </authorList>
    </citation>
    <scope>NUCLEOTIDE SEQUENCE [LARGE SCALE GENOMIC DNA]</scope>
    <source>
        <strain evidence="1 2">JCM 16013</strain>
    </source>
</reference>
<accession>A0ABN2RNZ1</accession>
<dbReference type="EMBL" id="BAAAQM010000018">
    <property type="protein sequence ID" value="GAA1972409.1"/>
    <property type="molecule type" value="Genomic_DNA"/>
</dbReference>
<evidence type="ECO:0000313" key="1">
    <source>
        <dbReference type="EMBL" id="GAA1972409.1"/>
    </source>
</evidence>
<dbReference type="Proteomes" id="UP001499854">
    <property type="component" value="Unassembled WGS sequence"/>
</dbReference>
<comment type="caution">
    <text evidence="1">The sequence shown here is derived from an EMBL/GenBank/DDBJ whole genome shotgun (WGS) entry which is preliminary data.</text>
</comment>
<organism evidence="1 2">
    <name type="scientific">Catenulispora subtropica</name>
    <dbReference type="NCBI Taxonomy" id="450798"/>
    <lineage>
        <taxon>Bacteria</taxon>
        <taxon>Bacillati</taxon>
        <taxon>Actinomycetota</taxon>
        <taxon>Actinomycetes</taxon>
        <taxon>Catenulisporales</taxon>
        <taxon>Catenulisporaceae</taxon>
        <taxon>Catenulispora</taxon>
    </lineage>
</organism>
<protein>
    <submittedName>
        <fullName evidence="1">Uncharacterized protein</fullName>
    </submittedName>
</protein>
<gene>
    <name evidence="1" type="ORF">GCM10009838_34990</name>
</gene>
<keyword evidence="2" id="KW-1185">Reference proteome</keyword>
<name>A0ABN2RNZ1_9ACTN</name>
<sequence>MAVNGRSGPQVALGGIRLVGRVPSELEAEFIDYATAHDAGARYSVSNDPAAVGLGVVLRAQRAGDVVVSRPVFVGREWDHMFWDSSESCIPDTEWPQIS</sequence>
<evidence type="ECO:0000313" key="2">
    <source>
        <dbReference type="Proteomes" id="UP001499854"/>
    </source>
</evidence>
<proteinExistence type="predicted"/>